<sequence length="236" mass="26647">MSTLRYFTMCMKGIAFTPFQYIQHIKKVKSAIQPKSLPNIPNSALESECLKTILDQIFPGYYSQLTQSTLFTPLGLTSTAQKPYSGSPNLPPQDLGMIISAILLLMYDIPRRASHILNPSLNLLIKSSISSSGGHPTPVCNIPQDLSTIFEHLQLEPVIQNYIFCPKCLLLNGLIESVTTQQPHFQCHNEPNEHDPPFTQSLGKLINLFEPHTQNKTNIKQIFIPKKHFIYKPFKN</sequence>
<reference evidence="1" key="1">
    <citation type="submission" date="2021-03" db="EMBL/GenBank/DDBJ databases">
        <title>Draft genome sequence of rust myrtle Austropuccinia psidii MF-1, a brazilian biotype.</title>
        <authorList>
            <person name="Quecine M.C."/>
            <person name="Pachon D.M.R."/>
            <person name="Bonatelli M.L."/>
            <person name="Correr F.H."/>
            <person name="Franceschini L.M."/>
            <person name="Leite T.F."/>
            <person name="Margarido G.R.A."/>
            <person name="Almeida C.A."/>
            <person name="Ferrarezi J.A."/>
            <person name="Labate C.A."/>
        </authorList>
    </citation>
    <scope>NUCLEOTIDE SEQUENCE</scope>
    <source>
        <strain evidence="1">MF-1</strain>
    </source>
</reference>
<keyword evidence="2" id="KW-1185">Reference proteome</keyword>
<dbReference type="AlphaFoldDB" id="A0A9Q3BLN3"/>
<gene>
    <name evidence="1" type="ORF">O181_007302</name>
</gene>
<protein>
    <submittedName>
        <fullName evidence="1">Uncharacterized protein</fullName>
    </submittedName>
</protein>
<dbReference type="Proteomes" id="UP000765509">
    <property type="component" value="Unassembled WGS sequence"/>
</dbReference>
<evidence type="ECO:0000313" key="1">
    <source>
        <dbReference type="EMBL" id="MBW0467587.1"/>
    </source>
</evidence>
<evidence type="ECO:0000313" key="2">
    <source>
        <dbReference type="Proteomes" id="UP000765509"/>
    </source>
</evidence>
<proteinExistence type="predicted"/>
<name>A0A9Q3BLN3_9BASI</name>
<accession>A0A9Q3BLN3</accession>
<organism evidence="1 2">
    <name type="scientific">Austropuccinia psidii MF-1</name>
    <dbReference type="NCBI Taxonomy" id="1389203"/>
    <lineage>
        <taxon>Eukaryota</taxon>
        <taxon>Fungi</taxon>
        <taxon>Dikarya</taxon>
        <taxon>Basidiomycota</taxon>
        <taxon>Pucciniomycotina</taxon>
        <taxon>Pucciniomycetes</taxon>
        <taxon>Pucciniales</taxon>
        <taxon>Sphaerophragmiaceae</taxon>
        <taxon>Austropuccinia</taxon>
    </lineage>
</organism>
<dbReference type="EMBL" id="AVOT02001623">
    <property type="protein sequence ID" value="MBW0467587.1"/>
    <property type="molecule type" value="Genomic_DNA"/>
</dbReference>
<comment type="caution">
    <text evidence="1">The sequence shown here is derived from an EMBL/GenBank/DDBJ whole genome shotgun (WGS) entry which is preliminary data.</text>
</comment>